<dbReference type="Gene3D" id="3.40.50.410">
    <property type="entry name" value="von Willebrand factor, type A domain"/>
    <property type="match status" value="1"/>
</dbReference>
<dbReference type="SUPFAM" id="SSF53300">
    <property type="entry name" value="vWA-like"/>
    <property type="match status" value="1"/>
</dbReference>
<dbReference type="InterPro" id="IPR036465">
    <property type="entry name" value="vWFA_dom_sf"/>
</dbReference>
<keyword evidence="2" id="KW-1185">Reference proteome</keyword>
<protein>
    <submittedName>
        <fullName evidence="1">von Willebrand factor type A domain-containing protein</fullName>
    </submittedName>
</protein>
<evidence type="ECO:0000313" key="2">
    <source>
        <dbReference type="Proteomes" id="UP000199181"/>
    </source>
</evidence>
<dbReference type="Proteomes" id="UP000199181">
    <property type="component" value="Unassembled WGS sequence"/>
</dbReference>
<gene>
    <name evidence="1" type="ORF">SAMN05443639_116162</name>
</gene>
<dbReference type="AlphaFoldDB" id="A0A1I0L042"/>
<organism evidence="1 2">
    <name type="scientific">Stigmatella erecta</name>
    <dbReference type="NCBI Taxonomy" id="83460"/>
    <lineage>
        <taxon>Bacteria</taxon>
        <taxon>Pseudomonadati</taxon>
        <taxon>Myxococcota</taxon>
        <taxon>Myxococcia</taxon>
        <taxon>Myxococcales</taxon>
        <taxon>Cystobacterineae</taxon>
        <taxon>Archangiaceae</taxon>
        <taxon>Stigmatella</taxon>
    </lineage>
</organism>
<accession>A0A1I0L042</accession>
<dbReference type="EMBL" id="FOIJ01000016">
    <property type="protein sequence ID" value="SEU32203.1"/>
    <property type="molecule type" value="Genomic_DNA"/>
</dbReference>
<evidence type="ECO:0000313" key="1">
    <source>
        <dbReference type="EMBL" id="SEU32203.1"/>
    </source>
</evidence>
<proteinExistence type="predicted"/>
<sequence>MPLDVASGLFWKGRHVQAGFPKALEASLQAALEASSGAEGPVDVVLAIDSTGLMGEALRPLAGAAAVLERFVSAPGRRLALVRWGDGAPKVRVNFTPQANTVRRALAAWRPGRPGDPPKDAFSAMGTAMKLGWRPGARKAVLVLTAAPVSPGAARSAVLDWAEREGVTVTFIEPVAEPRGPPSPGR</sequence>
<name>A0A1I0L042_9BACT</name>
<reference evidence="2" key="1">
    <citation type="submission" date="2016-10" db="EMBL/GenBank/DDBJ databases">
        <authorList>
            <person name="Varghese N."/>
            <person name="Submissions S."/>
        </authorList>
    </citation>
    <scope>NUCLEOTIDE SEQUENCE [LARGE SCALE GENOMIC DNA]</scope>
    <source>
        <strain evidence="2">DSM 16858</strain>
    </source>
</reference>